<feature type="transmembrane region" description="Helical" evidence="1">
    <location>
        <begin position="7"/>
        <end position="29"/>
    </location>
</feature>
<gene>
    <name evidence="2" type="ORF">EKH83_18965</name>
</gene>
<proteinExistence type="predicted"/>
<name>A0A4Q0M455_9SPHI</name>
<evidence type="ECO:0000313" key="2">
    <source>
        <dbReference type="EMBL" id="RXF67664.1"/>
    </source>
</evidence>
<dbReference type="EMBL" id="RXOC01000016">
    <property type="protein sequence ID" value="RXF67664.1"/>
    <property type="molecule type" value="Genomic_DNA"/>
</dbReference>
<evidence type="ECO:0000256" key="1">
    <source>
        <dbReference type="SAM" id="Phobius"/>
    </source>
</evidence>
<dbReference type="AlphaFoldDB" id="A0A4Q0M455"/>
<dbReference type="Proteomes" id="UP000290848">
    <property type="component" value="Unassembled WGS sequence"/>
</dbReference>
<accession>A0A4Q0M455</accession>
<protein>
    <submittedName>
        <fullName evidence="2">Uncharacterized protein</fullName>
    </submittedName>
</protein>
<reference evidence="2 3" key="1">
    <citation type="submission" date="2018-12" db="EMBL/GenBank/DDBJ databases">
        <title>The Draft Genome Sequence of the Soil Bacterium Pedobacter tournemirensis R1.</title>
        <authorList>
            <person name="He J."/>
        </authorList>
    </citation>
    <scope>NUCLEOTIDE SEQUENCE [LARGE SCALE GENOMIC DNA]</scope>
    <source>
        <strain evidence="2 3">R1</strain>
    </source>
</reference>
<dbReference type="RefSeq" id="WP_128771035.1">
    <property type="nucleotide sequence ID" value="NZ_RXOC01000016.1"/>
</dbReference>
<sequence length="257" mass="29918">MKKHLKRILIGASMSLMAVFGFLIIFILYPNNLFAKRTNYKGFKIYATTAIGNYEKILDEAEMLVKRSELYDSNYTYDIFLTNETFYKDITFRLLGPAMARSIDNNVILNVKADFKNDLLEGARNKRDLSKTIAHEMVHCLQVNKYGLLKFNPLVHPPLWKLEGYAEYIACLEEISSSAYSFTQTVRTLKDYQQKRLEWVESKPGHSDPIIYFKGRVMMEYLINKKGMSYDQILSDTIKEDAVYKQLGDWYASQVKN</sequence>
<comment type="caution">
    <text evidence="2">The sequence shown here is derived from an EMBL/GenBank/DDBJ whole genome shotgun (WGS) entry which is preliminary data.</text>
</comment>
<keyword evidence="1" id="KW-0812">Transmembrane</keyword>
<evidence type="ECO:0000313" key="3">
    <source>
        <dbReference type="Proteomes" id="UP000290848"/>
    </source>
</evidence>
<keyword evidence="1" id="KW-1133">Transmembrane helix</keyword>
<keyword evidence="1" id="KW-0472">Membrane</keyword>
<organism evidence="2 3">
    <name type="scientific">Arcticibacter tournemirensis</name>
    <dbReference type="NCBI Taxonomy" id="699437"/>
    <lineage>
        <taxon>Bacteria</taxon>
        <taxon>Pseudomonadati</taxon>
        <taxon>Bacteroidota</taxon>
        <taxon>Sphingobacteriia</taxon>
        <taxon>Sphingobacteriales</taxon>
        <taxon>Sphingobacteriaceae</taxon>
        <taxon>Arcticibacter</taxon>
    </lineage>
</organism>